<feature type="non-terminal residue" evidence="1">
    <location>
        <position position="1"/>
    </location>
</feature>
<organism evidence="1 2">
    <name type="scientific">Polyodon spathula</name>
    <name type="common">North American paddlefish</name>
    <name type="synonym">Squalus spathula</name>
    <dbReference type="NCBI Taxonomy" id="7913"/>
    <lineage>
        <taxon>Eukaryota</taxon>
        <taxon>Metazoa</taxon>
        <taxon>Chordata</taxon>
        <taxon>Craniata</taxon>
        <taxon>Vertebrata</taxon>
        <taxon>Euteleostomi</taxon>
        <taxon>Actinopterygii</taxon>
        <taxon>Chondrostei</taxon>
        <taxon>Acipenseriformes</taxon>
        <taxon>Polyodontidae</taxon>
        <taxon>Polyodon</taxon>
    </lineage>
</organism>
<sequence length="187" mass="20184">MRWCLAPQHVNNTCTRCSDSSVHQYCILPHSVPLVPEYLNTQVYTLRCLNNALVAIQTSSMAKFCTCTSFTMSPASMAESYTALGAPGLGAGSSRCSGPGSADDACPGADPTCTGGHPHFQTMLKTKLNVLTLRKEPLPTVIFHEPEAIELCSTTPLMKNRTHPGCKVLKLLNYQVSSPKISVRLVT</sequence>
<name>A0ABS2Y2T4_POLSP</name>
<gene>
    <name evidence="1" type="primary">Pid1_2</name>
    <name evidence="1" type="ORF">GTO93_0010118</name>
</gene>
<comment type="caution">
    <text evidence="1">The sequence shown here is derived from an EMBL/GenBank/DDBJ whole genome shotgun (WGS) entry which is preliminary data.</text>
</comment>
<evidence type="ECO:0000313" key="2">
    <source>
        <dbReference type="Proteomes" id="UP001166093"/>
    </source>
</evidence>
<dbReference type="EMBL" id="JAAWVQ010097477">
    <property type="protein sequence ID" value="MBN3280273.1"/>
    <property type="molecule type" value="Genomic_DNA"/>
</dbReference>
<protein>
    <submittedName>
        <fullName evidence="1">PCLI1 protein</fullName>
    </submittedName>
</protein>
<reference evidence="1" key="1">
    <citation type="journal article" date="2021" name="Cell">
        <title>Tracing the genetic footprints of vertebrate landing in non-teleost ray-finned fishes.</title>
        <authorList>
            <person name="Bi X."/>
            <person name="Wang K."/>
            <person name="Yang L."/>
            <person name="Pan H."/>
            <person name="Jiang H."/>
            <person name="Wei Q."/>
            <person name="Fang M."/>
            <person name="Yu H."/>
            <person name="Zhu C."/>
            <person name="Cai Y."/>
            <person name="He Y."/>
            <person name="Gan X."/>
            <person name="Zeng H."/>
            <person name="Yu D."/>
            <person name="Zhu Y."/>
            <person name="Jiang H."/>
            <person name="Qiu Q."/>
            <person name="Yang H."/>
            <person name="Zhang Y.E."/>
            <person name="Wang W."/>
            <person name="Zhu M."/>
            <person name="He S."/>
            <person name="Zhang G."/>
        </authorList>
    </citation>
    <scope>NUCLEOTIDE SEQUENCE</scope>
    <source>
        <strain evidence="1">Pddl_001</strain>
    </source>
</reference>
<accession>A0ABS2Y2T4</accession>
<dbReference type="Proteomes" id="UP001166093">
    <property type="component" value="Unassembled WGS sequence"/>
</dbReference>
<feature type="non-terminal residue" evidence="1">
    <location>
        <position position="187"/>
    </location>
</feature>
<evidence type="ECO:0000313" key="1">
    <source>
        <dbReference type="EMBL" id="MBN3280273.1"/>
    </source>
</evidence>
<keyword evidence="2" id="KW-1185">Reference proteome</keyword>
<proteinExistence type="predicted"/>